<organism evidence="4 5">
    <name type="scientific">Vibrio renipiscarius</name>
    <dbReference type="NCBI Taxonomy" id="1461322"/>
    <lineage>
        <taxon>Bacteria</taxon>
        <taxon>Pseudomonadati</taxon>
        <taxon>Pseudomonadota</taxon>
        <taxon>Gammaproteobacteria</taxon>
        <taxon>Vibrionales</taxon>
        <taxon>Vibrionaceae</taxon>
        <taxon>Vibrio</taxon>
    </lineage>
</organism>
<dbReference type="SMART" id="SM00267">
    <property type="entry name" value="GGDEF"/>
    <property type="match status" value="1"/>
</dbReference>
<dbReference type="InterPro" id="IPR043128">
    <property type="entry name" value="Rev_trsase/Diguanyl_cyclase"/>
</dbReference>
<dbReference type="SUPFAM" id="SSF55073">
    <property type="entry name" value="Nucleotide cyclase"/>
    <property type="match status" value="1"/>
</dbReference>
<evidence type="ECO:0000313" key="4">
    <source>
        <dbReference type="EMBL" id="KII76023.1"/>
    </source>
</evidence>
<dbReference type="GO" id="GO:1902201">
    <property type="term" value="P:negative regulation of bacterial-type flagellum-dependent cell motility"/>
    <property type="evidence" value="ECO:0007669"/>
    <property type="project" value="TreeGrafter"/>
</dbReference>
<feature type="domain" description="GGDEF" evidence="3">
    <location>
        <begin position="238"/>
        <end position="375"/>
    </location>
</feature>
<dbReference type="PANTHER" id="PTHR45138">
    <property type="entry name" value="REGULATORY COMPONENTS OF SENSORY TRANSDUCTION SYSTEM"/>
    <property type="match status" value="1"/>
</dbReference>
<dbReference type="Pfam" id="PF00990">
    <property type="entry name" value="GGDEF"/>
    <property type="match status" value="1"/>
</dbReference>
<evidence type="ECO:0000259" key="3">
    <source>
        <dbReference type="PROSITE" id="PS50887"/>
    </source>
</evidence>
<accession>A0A0C2NY86</accession>
<feature type="transmembrane region" description="Helical" evidence="2">
    <location>
        <begin position="20"/>
        <end position="37"/>
    </location>
</feature>
<dbReference type="GO" id="GO:0052621">
    <property type="term" value="F:diguanylate cyclase activity"/>
    <property type="evidence" value="ECO:0007669"/>
    <property type="project" value="UniProtKB-EC"/>
</dbReference>
<name>A0A0C2NY86_9VIBR</name>
<dbReference type="InterPro" id="IPR000160">
    <property type="entry name" value="GGDEF_dom"/>
</dbReference>
<reference evidence="4 5" key="1">
    <citation type="submission" date="2014-11" db="EMBL/GenBank/DDBJ databases">
        <title>Draft Genome Sequence of Vibrio piscirenalis strains CECT 8603T and CECT 8604, two marine Gammaproteobacterium isolated from cultured gilthead sea bream (Sparus aurata).</title>
        <authorList>
            <person name="Arahal D.R."/>
            <person name="Rodrigo-Torres L."/>
            <person name="Lucena T."/>
            <person name="Pujalte M.J."/>
        </authorList>
    </citation>
    <scope>NUCLEOTIDE SEQUENCE [LARGE SCALE GENOMIC DNA]</scope>
    <source>
        <strain evidence="4 5">DCR 1-4-2</strain>
    </source>
</reference>
<dbReference type="RefSeq" id="WP_040991956.1">
    <property type="nucleotide sequence ID" value="NZ_JTKH01000024.1"/>
</dbReference>
<dbReference type="PROSITE" id="PS50887">
    <property type="entry name" value="GGDEF"/>
    <property type="match status" value="1"/>
</dbReference>
<dbReference type="InterPro" id="IPR050469">
    <property type="entry name" value="Diguanylate_Cyclase"/>
</dbReference>
<dbReference type="EC" id="2.7.7.65" evidence="1"/>
<dbReference type="Gene3D" id="3.30.70.270">
    <property type="match status" value="1"/>
</dbReference>
<dbReference type="Proteomes" id="UP000031672">
    <property type="component" value="Unassembled WGS sequence"/>
</dbReference>
<dbReference type="GO" id="GO:0005886">
    <property type="term" value="C:plasma membrane"/>
    <property type="evidence" value="ECO:0007669"/>
    <property type="project" value="TreeGrafter"/>
</dbReference>
<accession>A0A0C2K255</accession>
<dbReference type="EMBL" id="JTKH01000024">
    <property type="protein sequence ID" value="KII76023.1"/>
    <property type="molecule type" value="Genomic_DNA"/>
</dbReference>
<dbReference type="PANTHER" id="PTHR45138:SF6">
    <property type="entry name" value="DIGUANYLATE CYCLASE DGCN"/>
    <property type="match status" value="1"/>
</dbReference>
<keyword evidence="2" id="KW-0812">Transmembrane</keyword>
<evidence type="ECO:0000313" key="5">
    <source>
        <dbReference type="Proteomes" id="UP000031672"/>
    </source>
</evidence>
<dbReference type="STRING" id="1461322.OJ16_14430"/>
<evidence type="ECO:0000256" key="2">
    <source>
        <dbReference type="SAM" id="Phobius"/>
    </source>
</evidence>
<keyword evidence="2" id="KW-0472">Membrane</keyword>
<comment type="caution">
    <text evidence="4">The sequence shown here is derived from an EMBL/GenBank/DDBJ whole genome shotgun (WGS) entry which is preliminary data.</text>
</comment>
<dbReference type="InterPro" id="IPR029787">
    <property type="entry name" value="Nucleotide_cyclase"/>
</dbReference>
<dbReference type="CDD" id="cd01949">
    <property type="entry name" value="GGDEF"/>
    <property type="match status" value="1"/>
</dbReference>
<gene>
    <name evidence="4" type="ORF">OJ16_14430</name>
</gene>
<dbReference type="GO" id="GO:0043709">
    <property type="term" value="P:cell adhesion involved in single-species biofilm formation"/>
    <property type="evidence" value="ECO:0007669"/>
    <property type="project" value="TreeGrafter"/>
</dbReference>
<dbReference type="OrthoDB" id="5623595at2"/>
<proteinExistence type="predicted"/>
<keyword evidence="5" id="KW-1185">Reference proteome</keyword>
<keyword evidence="2" id="KW-1133">Transmembrane helix</keyword>
<evidence type="ECO:0000256" key="1">
    <source>
        <dbReference type="ARBA" id="ARBA00012528"/>
    </source>
</evidence>
<sequence length="375" mass="43075">MNTRIKPGSFFALLTHSKTMLLAIALLLIMANLYVFNETRQLARSYSEQQNQATWNLFQLNKEFSSLIAITPFALENSFYSNRVALGYELTWSRFDHLLNARESDSFMKLAGSREFFTDLFQRYNQLEPDLWTLSNKEQAVNLANQLDGLYQEMLLYVTHNFRVKSPIYQQQMEQAKLLTHTQIILTSLLLICALIVGYVLHLESEYNKYLALTDSLTKIPNRLAMTEDANKRIDNETAFTICLIDLNNFKHINDQYGHQAGDITLQTIAKRFEQTQSALNCNVYRIGGDEFAILLHHSPQRDMEEALNTLLQCFDEQIMLATSLSVPLTASFGLARFPIQGTTLNELLKTADANMYRMKFSTRDPSRQGNTQSK</sequence>
<feature type="transmembrane region" description="Helical" evidence="2">
    <location>
        <begin position="178"/>
        <end position="201"/>
    </location>
</feature>
<dbReference type="AlphaFoldDB" id="A0A0C2NY86"/>
<dbReference type="NCBIfam" id="TIGR00254">
    <property type="entry name" value="GGDEF"/>
    <property type="match status" value="1"/>
</dbReference>
<protein>
    <recommendedName>
        <fullName evidence="1">diguanylate cyclase</fullName>
        <ecNumber evidence="1">2.7.7.65</ecNumber>
    </recommendedName>
</protein>